<name>X1K2G7_9ZZZZ</name>
<protein>
    <submittedName>
        <fullName evidence="1">Uncharacterized protein</fullName>
    </submittedName>
</protein>
<gene>
    <name evidence="1" type="ORF">S03H2_69944</name>
</gene>
<comment type="caution">
    <text evidence="1">The sequence shown here is derived from an EMBL/GenBank/DDBJ whole genome shotgun (WGS) entry which is preliminary data.</text>
</comment>
<reference evidence="1" key="1">
    <citation type="journal article" date="2014" name="Front. Microbiol.">
        <title>High frequency of phylogenetically diverse reductive dehalogenase-homologous genes in deep subseafloor sedimentary metagenomes.</title>
        <authorList>
            <person name="Kawai M."/>
            <person name="Futagami T."/>
            <person name="Toyoda A."/>
            <person name="Takaki Y."/>
            <person name="Nishi S."/>
            <person name="Hori S."/>
            <person name="Arai W."/>
            <person name="Tsubouchi T."/>
            <person name="Morono Y."/>
            <person name="Uchiyama I."/>
            <person name="Ito T."/>
            <person name="Fujiyama A."/>
            <person name="Inagaki F."/>
            <person name="Takami H."/>
        </authorList>
    </citation>
    <scope>NUCLEOTIDE SEQUENCE</scope>
    <source>
        <strain evidence="1">Expedition CK06-06</strain>
    </source>
</reference>
<proteinExistence type="predicted"/>
<dbReference type="EMBL" id="BARU01046333">
    <property type="protein sequence ID" value="GAI01197.1"/>
    <property type="molecule type" value="Genomic_DNA"/>
</dbReference>
<sequence>MGFYVLRALPLVVPRDITVDRIAVDIEVAGEAGSKARLGIYRNGANLYPGTLVVDAGEIA</sequence>
<dbReference type="AlphaFoldDB" id="X1K2G7"/>
<accession>X1K2G7</accession>
<feature type="non-terminal residue" evidence="1">
    <location>
        <position position="60"/>
    </location>
</feature>
<organism evidence="1">
    <name type="scientific">marine sediment metagenome</name>
    <dbReference type="NCBI Taxonomy" id="412755"/>
    <lineage>
        <taxon>unclassified sequences</taxon>
        <taxon>metagenomes</taxon>
        <taxon>ecological metagenomes</taxon>
    </lineage>
</organism>
<evidence type="ECO:0000313" key="1">
    <source>
        <dbReference type="EMBL" id="GAI01197.1"/>
    </source>
</evidence>